<reference evidence="1 2" key="1">
    <citation type="submission" date="2019-09" db="EMBL/GenBank/DDBJ databases">
        <title>A chromosome-level genome assembly of the Chinese tupelo Nyssa sinensis.</title>
        <authorList>
            <person name="Yang X."/>
            <person name="Kang M."/>
            <person name="Yang Y."/>
            <person name="Xiong H."/>
            <person name="Wang M."/>
            <person name="Zhang Z."/>
            <person name="Wang Z."/>
            <person name="Wu H."/>
            <person name="Ma T."/>
            <person name="Liu J."/>
            <person name="Xi Z."/>
        </authorList>
    </citation>
    <scope>NUCLEOTIDE SEQUENCE [LARGE SCALE GENOMIC DNA]</scope>
    <source>
        <strain evidence="1">J267</strain>
        <tissue evidence="1">Leaf</tissue>
    </source>
</reference>
<proteinExistence type="predicted"/>
<gene>
    <name evidence="1" type="ORF">F0562_007972</name>
</gene>
<name>A0A5J5A7C4_9ASTE</name>
<evidence type="ECO:0000313" key="2">
    <source>
        <dbReference type="Proteomes" id="UP000325577"/>
    </source>
</evidence>
<dbReference type="OrthoDB" id="1933597at2759"/>
<sequence length="243" mass="27143">MTLSAAVGLARLYEAKLTTANKCPVPPLEVRGTLGKYYVIFLLDFGSTHNFLKEHVATKLGLLPDVSGQLDVKVASVERLTSQGKCKGVELYLQGVLVKVDCYLLPLEGYEVVLGAQWLQTLGPILWDFSKLQMQFQMNGKTITWHGLSHLTNKFVDEATIRRSTCKRKEGILLQLNSFEAQPLPSMTVNEQLQPLLEKYNDVFEEPSGLPPKRVHGHKTFVTRKLSSICTPLPVSIFSEGRN</sequence>
<accession>A0A5J5A7C4</accession>
<keyword evidence="2" id="KW-1185">Reference proteome</keyword>
<dbReference type="Proteomes" id="UP000325577">
    <property type="component" value="Linkage Group LG3"/>
</dbReference>
<protein>
    <submittedName>
        <fullName evidence="1">Uncharacterized protein</fullName>
    </submittedName>
</protein>
<dbReference type="AlphaFoldDB" id="A0A5J5A7C4"/>
<dbReference type="Pfam" id="PF08284">
    <property type="entry name" value="RVP_2"/>
    <property type="match status" value="1"/>
</dbReference>
<dbReference type="InterPro" id="IPR021109">
    <property type="entry name" value="Peptidase_aspartic_dom_sf"/>
</dbReference>
<dbReference type="Gene3D" id="2.40.70.10">
    <property type="entry name" value="Acid Proteases"/>
    <property type="match status" value="1"/>
</dbReference>
<evidence type="ECO:0000313" key="1">
    <source>
        <dbReference type="EMBL" id="KAA8525928.1"/>
    </source>
</evidence>
<dbReference type="SUPFAM" id="SSF50630">
    <property type="entry name" value="Acid proteases"/>
    <property type="match status" value="1"/>
</dbReference>
<dbReference type="CDD" id="cd00303">
    <property type="entry name" value="retropepsin_like"/>
    <property type="match status" value="1"/>
</dbReference>
<dbReference type="EMBL" id="CM018046">
    <property type="protein sequence ID" value="KAA8525928.1"/>
    <property type="molecule type" value="Genomic_DNA"/>
</dbReference>
<organism evidence="1 2">
    <name type="scientific">Nyssa sinensis</name>
    <dbReference type="NCBI Taxonomy" id="561372"/>
    <lineage>
        <taxon>Eukaryota</taxon>
        <taxon>Viridiplantae</taxon>
        <taxon>Streptophyta</taxon>
        <taxon>Embryophyta</taxon>
        <taxon>Tracheophyta</taxon>
        <taxon>Spermatophyta</taxon>
        <taxon>Magnoliopsida</taxon>
        <taxon>eudicotyledons</taxon>
        <taxon>Gunneridae</taxon>
        <taxon>Pentapetalae</taxon>
        <taxon>asterids</taxon>
        <taxon>Cornales</taxon>
        <taxon>Nyssaceae</taxon>
        <taxon>Nyssa</taxon>
    </lineage>
</organism>